<evidence type="ECO:0000313" key="7">
    <source>
        <dbReference type="EMBL" id="MBC6003490.1"/>
    </source>
</evidence>
<evidence type="ECO:0000259" key="6">
    <source>
        <dbReference type="Pfam" id="PF00496"/>
    </source>
</evidence>
<sequence length="547" mass="61906">MTFKRKISIMALITILSLSMLGGCTSNENSGKTINSAELLKNKDARLAITMAVDKEKITDIILNNGSNPINYYTPEGLAINNEGKDYIDKIKNMGRGYNLKLAITHWDKAKDELDFDKVTIEVLTSDAESSKRVGEFFQNQLQNNLEGLKVELKQVPFKQKQQLESERDYDLVYSSWVADYPDPLTFLETFTTNGKFGKNSGYDSKEYNKLIEEGKNEATIDGSWDKYSKAEEILLSDAFIMPLFQSSSAYIQKEYVDGITIIPYGAKYAYKWASVNGRNELNLTSNSDIPSLDMSRATDSLSFSAANNVMEGLVRVDNNGNVVEGIAKSWKSSEDKKTWTFNLRKNAKWSNGDNVSAYDFEYAFKRTLNPDTASQYGFIMYDIVGAKDYNIGKTKDAETVGVKAIDDYTLEVNLVRPVNYFDKLMSFPVFFPQNEKFVKGQGDKYGTTSKSTLYNGPFTLTKWKLDDVYVMSKNKGYWDKDTVKLESVNTKIVKEGSADVNLYENGDIDFVGITNEFIDKYKNTEEFMTSKNATTFFMLINGNKEN</sequence>
<dbReference type="Gene3D" id="3.10.105.10">
    <property type="entry name" value="Dipeptide-binding Protein, Domain 3"/>
    <property type="match status" value="1"/>
</dbReference>
<protein>
    <recommendedName>
        <fullName evidence="6">Solute-binding protein family 5 domain-containing protein</fullName>
    </recommendedName>
</protein>
<evidence type="ECO:0000256" key="4">
    <source>
        <dbReference type="ARBA" id="ARBA00022729"/>
    </source>
</evidence>
<gene>
    <name evidence="7" type="ORF">H8891_06725</name>
</gene>
<dbReference type="InterPro" id="IPR000914">
    <property type="entry name" value="SBP_5_dom"/>
</dbReference>
<accession>A0ABR7K2Z6</accession>
<feature type="signal peptide" evidence="5">
    <location>
        <begin position="1"/>
        <end position="22"/>
    </location>
</feature>
<feature type="chain" id="PRO_5045714798" description="Solute-binding protein family 5 domain-containing protein" evidence="5">
    <location>
        <begin position="23"/>
        <end position="547"/>
    </location>
</feature>
<dbReference type="Proteomes" id="UP000611796">
    <property type="component" value="Unassembled WGS sequence"/>
</dbReference>
<feature type="domain" description="Solute-binding protein family 5" evidence="6">
    <location>
        <begin position="37"/>
        <end position="197"/>
    </location>
</feature>
<dbReference type="Gene3D" id="3.40.190.10">
    <property type="entry name" value="Periplasmic binding protein-like II"/>
    <property type="match status" value="1"/>
</dbReference>
<comment type="similarity">
    <text evidence="2">Belongs to the bacterial solute-binding protein 5 family.</text>
</comment>
<comment type="subcellular location">
    <subcellularLocation>
        <location evidence="1">Cell membrane</location>
        <topology evidence="1">Lipid-anchor</topology>
    </subcellularLocation>
</comment>
<evidence type="ECO:0000256" key="2">
    <source>
        <dbReference type="ARBA" id="ARBA00005695"/>
    </source>
</evidence>
<dbReference type="PANTHER" id="PTHR30290:SF10">
    <property type="entry name" value="PERIPLASMIC OLIGOPEPTIDE-BINDING PROTEIN-RELATED"/>
    <property type="match status" value="1"/>
</dbReference>
<dbReference type="InterPro" id="IPR023765">
    <property type="entry name" value="SBP_5_CS"/>
</dbReference>
<name>A0ABR7K2Z6_9FIRM</name>
<proteinExistence type="inferred from homology"/>
<keyword evidence="4 5" id="KW-0732">Signal</keyword>
<dbReference type="SUPFAM" id="SSF53850">
    <property type="entry name" value="Periplasmic binding protein-like II"/>
    <property type="match status" value="2"/>
</dbReference>
<evidence type="ECO:0000256" key="3">
    <source>
        <dbReference type="ARBA" id="ARBA00022448"/>
    </source>
</evidence>
<dbReference type="PROSITE" id="PS51257">
    <property type="entry name" value="PROKAR_LIPOPROTEIN"/>
    <property type="match status" value="1"/>
</dbReference>
<reference evidence="7 8" key="1">
    <citation type="submission" date="2020-08" db="EMBL/GenBank/DDBJ databases">
        <authorList>
            <person name="Liu C."/>
            <person name="Sun Q."/>
        </authorList>
    </citation>
    <scope>NUCLEOTIDE SEQUENCE [LARGE SCALE GENOMIC DNA]</scope>
    <source>
        <strain evidence="7 8">NSJ-45</strain>
    </source>
</reference>
<dbReference type="RefSeq" id="WP_187005737.1">
    <property type="nucleotide sequence ID" value="NZ_JACRWD010000001.1"/>
</dbReference>
<dbReference type="CDD" id="cd08504">
    <property type="entry name" value="PBP2_OppA"/>
    <property type="match status" value="1"/>
</dbReference>
<keyword evidence="3" id="KW-0813">Transport</keyword>
<feature type="domain" description="Solute-binding protein family 5" evidence="6">
    <location>
        <begin position="323"/>
        <end position="545"/>
    </location>
</feature>
<dbReference type="PROSITE" id="PS01040">
    <property type="entry name" value="SBP_BACTERIAL_5"/>
    <property type="match status" value="1"/>
</dbReference>
<comment type="caution">
    <text evidence="7">The sequence shown here is derived from an EMBL/GenBank/DDBJ whole genome shotgun (WGS) entry which is preliminary data.</text>
</comment>
<dbReference type="Pfam" id="PF00496">
    <property type="entry name" value="SBP_bac_5"/>
    <property type="match status" value="2"/>
</dbReference>
<evidence type="ECO:0000256" key="1">
    <source>
        <dbReference type="ARBA" id="ARBA00004193"/>
    </source>
</evidence>
<evidence type="ECO:0000313" key="8">
    <source>
        <dbReference type="Proteomes" id="UP000611796"/>
    </source>
</evidence>
<organism evidence="7 8">
    <name type="scientific">Paeniclostridium hominis</name>
    <dbReference type="NCBI Taxonomy" id="2764329"/>
    <lineage>
        <taxon>Bacteria</taxon>
        <taxon>Bacillati</taxon>
        <taxon>Bacillota</taxon>
        <taxon>Clostridia</taxon>
        <taxon>Peptostreptococcales</taxon>
        <taxon>Peptostreptococcaceae</taxon>
        <taxon>Paeniclostridium</taxon>
    </lineage>
</organism>
<evidence type="ECO:0000256" key="5">
    <source>
        <dbReference type="SAM" id="SignalP"/>
    </source>
</evidence>
<dbReference type="PANTHER" id="PTHR30290">
    <property type="entry name" value="PERIPLASMIC BINDING COMPONENT OF ABC TRANSPORTER"/>
    <property type="match status" value="1"/>
</dbReference>
<keyword evidence="8" id="KW-1185">Reference proteome</keyword>
<dbReference type="Gene3D" id="3.90.76.10">
    <property type="entry name" value="Dipeptide-binding Protein, Domain 1"/>
    <property type="match status" value="1"/>
</dbReference>
<dbReference type="EMBL" id="JACRWD010000001">
    <property type="protein sequence ID" value="MBC6003490.1"/>
    <property type="molecule type" value="Genomic_DNA"/>
</dbReference>
<dbReference type="InterPro" id="IPR039424">
    <property type="entry name" value="SBP_5"/>
</dbReference>